<dbReference type="SUPFAM" id="SSF158544">
    <property type="entry name" value="GspK insert domain-like"/>
    <property type="match status" value="1"/>
</dbReference>
<protein>
    <recommendedName>
        <fullName evidence="10">Type II secretion system protein K</fullName>
    </recommendedName>
</protein>
<evidence type="ECO:0000256" key="1">
    <source>
        <dbReference type="ARBA" id="ARBA00004533"/>
    </source>
</evidence>
<evidence type="ECO:0000313" key="14">
    <source>
        <dbReference type="Proteomes" id="UP000273643"/>
    </source>
</evidence>
<feature type="transmembrane region" description="Helical" evidence="11">
    <location>
        <begin position="15"/>
        <end position="33"/>
    </location>
</feature>
<evidence type="ECO:0000256" key="7">
    <source>
        <dbReference type="ARBA" id="ARBA00022927"/>
    </source>
</evidence>
<dbReference type="SUPFAM" id="SSF54523">
    <property type="entry name" value="Pili subunits"/>
    <property type="match status" value="1"/>
</dbReference>
<dbReference type="InterPro" id="IPR049031">
    <property type="entry name" value="T2SSK_SAM-like_1st"/>
</dbReference>
<sequence>MSVNACLKSPSSERGAVLIMALLIVSVVAGLAVKFTGEYQLGLAKAESRWHGAQARSYLLAAETVARFVLELDPDPQVDYPEEGWGGETPVELGGVWLFVSITDAQSRINLNDLGDGNLNSQRAHNDPQRYTEMQRRFIRLLQTFDEEGVPLNPDEAIAILESVVDWMDTDNEVSGFGGAEGDYYLGLDPEYLPANRTFASVEELRLVRHITPELMELLRPHLEVLPAGLKTNVNTMSDRLLRTINSTEDLLPLSQSQVELLRQGWPAEGFYPDVSSFRGDSVWASLGVNPETGTLSVSTSHFAVNTIASLVEQRRAMRSILQRSNDELNVVRRTDVY</sequence>
<proteinExistence type="inferred from homology"/>
<dbReference type="Gene3D" id="1.10.40.60">
    <property type="entry name" value="EpsJ-like"/>
    <property type="match status" value="2"/>
</dbReference>
<evidence type="ECO:0000256" key="4">
    <source>
        <dbReference type="ARBA" id="ARBA00022475"/>
    </source>
</evidence>
<dbReference type="GO" id="GO:0009306">
    <property type="term" value="P:protein secretion"/>
    <property type="evidence" value="ECO:0007669"/>
    <property type="project" value="InterPro"/>
</dbReference>
<evidence type="ECO:0000313" key="13">
    <source>
        <dbReference type="EMBL" id="ROQ21612.1"/>
    </source>
</evidence>
<keyword evidence="5 10" id="KW-0997">Cell inner membrane</keyword>
<dbReference type="GO" id="GO:0005886">
    <property type="term" value="C:plasma membrane"/>
    <property type="evidence" value="ECO:0007669"/>
    <property type="project" value="UniProtKB-SubCell"/>
</dbReference>
<keyword evidence="9 10" id="KW-0472">Membrane</keyword>
<dbReference type="InterPro" id="IPR038072">
    <property type="entry name" value="GspK_central_sf"/>
</dbReference>
<reference evidence="13 14" key="1">
    <citation type="submission" date="2018-11" db="EMBL/GenBank/DDBJ databases">
        <title>Genomic Encyclopedia of Type Strains, Phase IV (KMG-IV): sequencing the most valuable type-strain genomes for metagenomic binning, comparative biology and taxonomic classification.</title>
        <authorList>
            <person name="Goeker M."/>
        </authorList>
    </citation>
    <scope>NUCLEOTIDE SEQUENCE [LARGE SCALE GENOMIC DNA]</scope>
    <source>
        <strain evidence="13 14">DSM 16974</strain>
    </source>
</reference>
<dbReference type="Proteomes" id="UP000273643">
    <property type="component" value="Unassembled WGS sequence"/>
</dbReference>
<gene>
    <name evidence="13" type="ORF">EDC38_2238</name>
</gene>
<evidence type="ECO:0000256" key="6">
    <source>
        <dbReference type="ARBA" id="ARBA00022692"/>
    </source>
</evidence>
<keyword evidence="6 11" id="KW-0812">Transmembrane</keyword>
<dbReference type="PANTHER" id="PTHR38831">
    <property type="entry name" value="TYPE II SECRETION SYSTEM PROTEIN K"/>
    <property type="match status" value="1"/>
</dbReference>
<dbReference type="PANTHER" id="PTHR38831:SF1">
    <property type="entry name" value="TYPE II SECRETION SYSTEM PROTEIN K-RELATED"/>
    <property type="match status" value="1"/>
</dbReference>
<dbReference type="Gene3D" id="3.30.1300.30">
    <property type="entry name" value="GSPII I/J protein-like"/>
    <property type="match status" value="1"/>
</dbReference>
<evidence type="ECO:0000256" key="11">
    <source>
        <dbReference type="SAM" id="Phobius"/>
    </source>
</evidence>
<keyword evidence="14" id="KW-1185">Reference proteome</keyword>
<evidence type="ECO:0000256" key="8">
    <source>
        <dbReference type="ARBA" id="ARBA00022989"/>
    </source>
</evidence>
<dbReference type="InterPro" id="IPR045584">
    <property type="entry name" value="Pilin-like"/>
</dbReference>
<dbReference type="Pfam" id="PF21687">
    <property type="entry name" value="T2SSK_1st"/>
    <property type="match status" value="1"/>
</dbReference>
<evidence type="ECO:0000256" key="9">
    <source>
        <dbReference type="ARBA" id="ARBA00023136"/>
    </source>
</evidence>
<feature type="domain" description="T2SS protein K first SAM-like" evidence="12">
    <location>
        <begin position="107"/>
        <end position="228"/>
    </location>
</feature>
<comment type="subcellular location">
    <subcellularLocation>
        <location evidence="1 10">Cell inner membrane</location>
    </subcellularLocation>
</comment>
<dbReference type="EMBL" id="RJUK01000001">
    <property type="protein sequence ID" value="ROQ21612.1"/>
    <property type="molecule type" value="Genomic_DNA"/>
</dbReference>
<evidence type="ECO:0000259" key="12">
    <source>
        <dbReference type="Pfam" id="PF21687"/>
    </source>
</evidence>
<keyword evidence="4 10" id="KW-1003">Cell membrane</keyword>
<organism evidence="13 14">
    <name type="scientific">Marinimicrobium koreense</name>
    <dbReference type="NCBI Taxonomy" id="306545"/>
    <lineage>
        <taxon>Bacteria</taxon>
        <taxon>Pseudomonadati</taxon>
        <taxon>Pseudomonadota</taxon>
        <taxon>Gammaproteobacteria</taxon>
        <taxon>Cellvibrionales</taxon>
        <taxon>Cellvibrionaceae</taxon>
        <taxon>Marinimicrobium</taxon>
    </lineage>
</organism>
<dbReference type="AlphaFoldDB" id="A0A3N1NRY2"/>
<keyword evidence="3 10" id="KW-0813">Transport</keyword>
<name>A0A3N1NRY2_9GAMM</name>
<evidence type="ECO:0000256" key="5">
    <source>
        <dbReference type="ARBA" id="ARBA00022519"/>
    </source>
</evidence>
<dbReference type="PIRSF" id="PIRSF002786">
    <property type="entry name" value="XcpX"/>
    <property type="match status" value="1"/>
</dbReference>
<evidence type="ECO:0000256" key="2">
    <source>
        <dbReference type="ARBA" id="ARBA00007246"/>
    </source>
</evidence>
<evidence type="ECO:0000256" key="10">
    <source>
        <dbReference type="PIRNR" id="PIRNR002786"/>
    </source>
</evidence>
<dbReference type="InterPro" id="IPR005628">
    <property type="entry name" value="GspK"/>
</dbReference>
<evidence type="ECO:0000256" key="3">
    <source>
        <dbReference type="ARBA" id="ARBA00022448"/>
    </source>
</evidence>
<comment type="similarity">
    <text evidence="2 10">Belongs to the GSP K family.</text>
</comment>
<comment type="caution">
    <text evidence="13">The sequence shown here is derived from an EMBL/GenBank/DDBJ whole genome shotgun (WGS) entry which is preliminary data.</text>
</comment>
<keyword evidence="8 11" id="KW-1133">Transmembrane helix</keyword>
<dbReference type="NCBIfam" id="NF037980">
    <property type="entry name" value="T2SS_GspK"/>
    <property type="match status" value="1"/>
</dbReference>
<accession>A0A3N1NRY2</accession>
<keyword evidence="7" id="KW-0653">Protein transport</keyword>